<proteinExistence type="inferred from homology"/>
<evidence type="ECO:0000313" key="11">
    <source>
        <dbReference type="Proteomes" id="UP000770717"/>
    </source>
</evidence>
<protein>
    <recommendedName>
        <fullName evidence="9">AAA+ ATPase domain-containing protein</fullName>
    </recommendedName>
</protein>
<evidence type="ECO:0000256" key="7">
    <source>
        <dbReference type="ARBA" id="ARBA00023306"/>
    </source>
</evidence>
<dbReference type="GO" id="GO:0005524">
    <property type="term" value="F:ATP binding"/>
    <property type="evidence" value="ECO:0007669"/>
    <property type="project" value="UniProtKB-KW"/>
</dbReference>
<dbReference type="Pfam" id="PF03215">
    <property type="entry name" value="Rad17"/>
    <property type="match status" value="1"/>
</dbReference>
<dbReference type="Gene3D" id="3.40.50.300">
    <property type="entry name" value="P-loop containing nucleotide triphosphate hydrolases"/>
    <property type="match status" value="1"/>
</dbReference>
<reference evidence="10" key="1">
    <citation type="thesis" date="2020" institute="ProQuest LLC" country="789 East Eisenhower Parkway, Ann Arbor, MI, USA">
        <title>Comparative Genomics and Chromosome Evolution.</title>
        <authorList>
            <person name="Mudd A.B."/>
        </authorList>
    </citation>
    <scope>NUCLEOTIDE SEQUENCE</scope>
    <source>
        <strain evidence="10">HN-11 Male</strain>
        <tissue evidence="10">Kidney and liver</tissue>
    </source>
</reference>
<sequence length="493" mass="55130">MSKTSCRRKVTSAKITDWVEPSFEDFFGSSGKVTSQVVKSSKRGASKKDESTLENTSQRKKRVNPFSANHCHDGVKAASDQPQDEPWIDKYKPNVQADLAVHKKKVEEVETWLKAHAEKKQGGSILLLTGPSGCGKTVTILVLAKEAGIQVQEWINPVMQEFKQNEAPEIFDRDMGFQIFTSQSQAALFQDFLLRANKYNKLQMVGESLSSDRKLIIVDDMPNQFYRDPASLHDILRRFVKTGRCPLVFIISDSLSGDSHQRRLFPKEIQDELCVSNISFNPVAPTNMMKVLSRIAASEATMNRGKFVVPDKEALELLCSGCSGDIRSAINSLQFSALKDSSLPSDFWAKKKGKPLKTSKTSSKLKNKNKSNKVGDKTDDVQAIGGKDASLFLFRALGKILHCKREAPESDVGYHKLPAHLSEHDRDLLLVVPEAVVEKSHMQSELFNLYLHQNYVDFFSDIDDLVRASEYFSAADVLTGDWNPCFSQLESGI</sequence>
<dbReference type="PANTHER" id="PTHR12172:SF0">
    <property type="entry name" value="CELL CYCLE CHECKPOINT PROTEIN RAD17"/>
    <property type="match status" value="1"/>
</dbReference>
<name>A0A8J6FHE5_ELECQ</name>
<keyword evidence="4" id="KW-0227">DNA damage</keyword>
<feature type="region of interest" description="Disordered" evidence="8">
    <location>
        <begin position="351"/>
        <end position="376"/>
    </location>
</feature>
<dbReference type="FunFam" id="3.40.50.300:FF:001661">
    <property type="entry name" value="RAD17 checkpoint clamp loader component"/>
    <property type="match status" value="1"/>
</dbReference>
<dbReference type="SMART" id="SM00382">
    <property type="entry name" value="AAA"/>
    <property type="match status" value="1"/>
</dbReference>
<accession>A0A8J6FHE5</accession>
<comment type="caution">
    <text evidence="10">The sequence shown here is derived from an EMBL/GenBank/DDBJ whole genome shotgun (WGS) entry which is preliminary data.</text>
</comment>
<dbReference type="InterPro" id="IPR004582">
    <property type="entry name" value="Checkpoint_prot_Rad17_Rad24"/>
</dbReference>
<dbReference type="OrthoDB" id="10265971at2759"/>
<dbReference type="SUPFAM" id="SSF52540">
    <property type="entry name" value="P-loop containing nucleoside triphosphate hydrolases"/>
    <property type="match status" value="1"/>
</dbReference>
<keyword evidence="5" id="KW-0067">ATP-binding</keyword>
<keyword evidence="7" id="KW-0131">Cell cycle</keyword>
<evidence type="ECO:0000256" key="6">
    <source>
        <dbReference type="ARBA" id="ARBA00023242"/>
    </source>
</evidence>
<evidence type="ECO:0000256" key="2">
    <source>
        <dbReference type="ARBA" id="ARBA00006168"/>
    </source>
</evidence>
<dbReference type="GO" id="GO:0033314">
    <property type="term" value="P:mitotic DNA replication checkpoint signaling"/>
    <property type="evidence" value="ECO:0007669"/>
    <property type="project" value="TreeGrafter"/>
</dbReference>
<dbReference type="AlphaFoldDB" id="A0A8J6FHE5"/>
<evidence type="ECO:0000256" key="3">
    <source>
        <dbReference type="ARBA" id="ARBA00022741"/>
    </source>
</evidence>
<dbReference type="GO" id="GO:0006281">
    <property type="term" value="P:DNA repair"/>
    <property type="evidence" value="ECO:0007669"/>
    <property type="project" value="InterPro"/>
</dbReference>
<keyword evidence="11" id="KW-1185">Reference proteome</keyword>
<feature type="domain" description="AAA+ ATPase" evidence="9">
    <location>
        <begin position="122"/>
        <end position="275"/>
    </location>
</feature>
<dbReference type="GO" id="GO:0000077">
    <property type="term" value="P:DNA damage checkpoint signaling"/>
    <property type="evidence" value="ECO:0007669"/>
    <property type="project" value="TreeGrafter"/>
</dbReference>
<feature type="compositionally biased region" description="Basic residues" evidence="8">
    <location>
        <begin position="351"/>
        <end position="371"/>
    </location>
</feature>
<comment type="subcellular location">
    <subcellularLocation>
        <location evidence="1">Nucleus</location>
    </subcellularLocation>
</comment>
<evidence type="ECO:0000256" key="1">
    <source>
        <dbReference type="ARBA" id="ARBA00004123"/>
    </source>
</evidence>
<gene>
    <name evidence="10" type="ORF">GDO78_007710</name>
</gene>
<evidence type="ECO:0000259" key="9">
    <source>
        <dbReference type="SMART" id="SM00382"/>
    </source>
</evidence>
<keyword evidence="3" id="KW-0547">Nucleotide-binding</keyword>
<dbReference type="InterPro" id="IPR027417">
    <property type="entry name" value="P-loop_NTPase"/>
</dbReference>
<dbReference type="EMBL" id="WNTK01000003">
    <property type="protein sequence ID" value="KAG9488052.1"/>
    <property type="molecule type" value="Genomic_DNA"/>
</dbReference>
<dbReference type="PANTHER" id="PTHR12172">
    <property type="entry name" value="CELL CYCLE CHECKPOINT PROTEIN RAD17"/>
    <property type="match status" value="1"/>
</dbReference>
<dbReference type="Proteomes" id="UP000770717">
    <property type="component" value="Unassembled WGS sequence"/>
</dbReference>
<dbReference type="GO" id="GO:0005634">
    <property type="term" value="C:nucleus"/>
    <property type="evidence" value="ECO:0007669"/>
    <property type="project" value="UniProtKB-SubCell"/>
</dbReference>
<dbReference type="GO" id="GO:0003689">
    <property type="term" value="F:DNA clamp loader activity"/>
    <property type="evidence" value="ECO:0007669"/>
    <property type="project" value="TreeGrafter"/>
</dbReference>
<evidence type="ECO:0000256" key="4">
    <source>
        <dbReference type="ARBA" id="ARBA00022763"/>
    </source>
</evidence>
<organism evidence="10 11">
    <name type="scientific">Eleutherodactylus coqui</name>
    <name type="common">Puerto Rican coqui</name>
    <dbReference type="NCBI Taxonomy" id="57060"/>
    <lineage>
        <taxon>Eukaryota</taxon>
        <taxon>Metazoa</taxon>
        <taxon>Chordata</taxon>
        <taxon>Craniata</taxon>
        <taxon>Vertebrata</taxon>
        <taxon>Euteleostomi</taxon>
        <taxon>Amphibia</taxon>
        <taxon>Batrachia</taxon>
        <taxon>Anura</taxon>
        <taxon>Neobatrachia</taxon>
        <taxon>Hyloidea</taxon>
        <taxon>Eleutherodactylidae</taxon>
        <taxon>Eleutherodactylinae</taxon>
        <taxon>Eleutherodactylus</taxon>
        <taxon>Eleutherodactylus</taxon>
    </lineage>
</organism>
<dbReference type="Gene3D" id="1.10.8.60">
    <property type="match status" value="1"/>
</dbReference>
<feature type="region of interest" description="Disordered" evidence="8">
    <location>
        <begin position="37"/>
        <end position="86"/>
    </location>
</feature>
<evidence type="ECO:0000256" key="5">
    <source>
        <dbReference type="ARBA" id="ARBA00022840"/>
    </source>
</evidence>
<dbReference type="GO" id="GO:0003682">
    <property type="term" value="F:chromatin binding"/>
    <property type="evidence" value="ECO:0007669"/>
    <property type="project" value="TreeGrafter"/>
</dbReference>
<keyword evidence="6" id="KW-0539">Nucleus</keyword>
<evidence type="ECO:0000256" key="8">
    <source>
        <dbReference type="SAM" id="MobiDB-lite"/>
    </source>
</evidence>
<evidence type="ECO:0000313" key="10">
    <source>
        <dbReference type="EMBL" id="KAG9488052.1"/>
    </source>
</evidence>
<dbReference type="InterPro" id="IPR003593">
    <property type="entry name" value="AAA+_ATPase"/>
</dbReference>
<comment type="similarity">
    <text evidence="2">Belongs to the rad17/RAD24 family.</text>
</comment>